<evidence type="ECO:0000313" key="9">
    <source>
        <dbReference type="EMBL" id="RGD86746.1"/>
    </source>
</evidence>
<comment type="subcellular location">
    <subcellularLocation>
        <location evidence="1">Cell membrane</location>
        <topology evidence="1">Multi-pass membrane protein</topology>
    </subcellularLocation>
</comment>
<dbReference type="GeneID" id="64195050"/>
<evidence type="ECO:0000256" key="3">
    <source>
        <dbReference type="ARBA" id="ARBA00022692"/>
    </source>
</evidence>
<dbReference type="Pfam" id="PF10035">
    <property type="entry name" value="DUF2179"/>
    <property type="match status" value="1"/>
</dbReference>
<gene>
    <name evidence="9" type="ORF">DXB93_04355</name>
    <name evidence="8" type="ORF">PM738_17660</name>
</gene>
<keyword evidence="2" id="KW-1003">Cell membrane</keyword>
<dbReference type="PIRSF" id="PIRSF006483">
    <property type="entry name" value="Membrane_protein_YitT"/>
    <property type="match status" value="1"/>
</dbReference>
<feature type="transmembrane region" description="Helical" evidence="6">
    <location>
        <begin position="105"/>
        <end position="128"/>
    </location>
</feature>
<feature type="transmembrane region" description="Helical" evidence="6">
    <location>
        <begin position="53"/>
        <end position="70"/>
    </location>
</feature>
<evidence type="ECO:0000313" key="8">
    <source>
        <dbReference type="EMBL" id="MDB7085633.1"/>
    </source>
</evidence>
<name>A0A3E3EFW6_9FIRM</name>
<dbReference type="InterPro" id="IPR051461">
    <property type="entry name" value="UPF0750_membrane"/>
</dbReference>
<dbReference type="PANTHER" id="PTHR33545:SF5">
    <property type="entry name" value="UPF0750 MEMBRANE PROTEIN YITT"/>
    <property type="match status" value="1"/>
</dbReference>
<dbReference type="GO" id="GO:0005886">
    <property type="term" value="C:plasma membrane"/>
    <property type="evidence" value="ECO:0007669"/>
    <property type="project" value="UniProtKB-SubCell"/>
</dbReference>
<accession>A0A3E3EFW6</accession>
<evidence type="ECO:0000259" key="7">
    <source>
        <dbReference type="Pfam" id="PF10035"/>
    </source>
</evidence>
<dbReference type="AlphaFoldDB" id="A0A3E3EFW6"/>
<organism evidence="9 10">
    <name type="scientific">Thomasclavelia ramosa</name>
    <dbReference type="NCBI Taxonomy" id="1547"/>
    <lineage>
        <taxon>Bacteria</taxon>
        <taxon>Bacillati</taxon>
        <taxon>Bacillota</taxon>
        <taxon>Erysipelotrichia</taxon>
        <taxon>Erysipelotrichales</taxon>
        <taxon>Coprobacillaceae</taxon>
        <taxon>Thomasclavelia</taxon>
    </lineage>
</organism>
<evidence type="ECO:0000256" key="2">
    <source>
        <dbReference type="ARBA" id="ARBA00022475"/>
    </source>
</evidence>
<feature type="domain" description="DUF2179" evidence="7">
    <location>
        <begin position="221"/>
        <end position="275"/>
    </location>
</feature>
<evidence type="ECO:0000256" key="5">
    <source>
        <dbReference type="ARBA" id="ARBA00023136"/>
    </source>
</evidence>
<dbReference type="Proteomes" id="UP001211987">
    <property type="component" value="Unassembled WGS sequence"/>
</dbReference>
<dbReference type="PANTHER" id="PTHR33545">
    <property type="entry name" value="UPF0750 MEMBRANE PROTEIN YITT-RELATED"/>
    <property type="match status" value="1"/>
</dbReference>
<evidence type="ECO:0000256" key="6">
    <source>
        <dbReference type="SAM" id="Phobius"/>
    </source>
</evidence>
<feature type="transmembrane region" description="Helical" evidence="6">
    <location>
        <begin position="6"/>
        <end position="32"/>
    </location>
</feature>
<feature type="transmembrane region" description="Helical" evidence="6">
    <location>
        <begin position="148"/>
        <end position="167"/>
    </location>
</feature>
<keyword evidence="3 6" id="KW-0812">Transmembrane</keyword>
<sequence length="285" mass="30956">MKKHIYETLIIIVGNFILALGICAFITPVGLITGGASGIGIAVKSLTGINISYTVYAINIVMFVVGYFYFGKKFAAGTLLSTFLYPTFLAILERVPALSTITSDALLSTLYAGLCIGLGLGLVLRVGASTGGMDIPPLIVNKKTGFSVAWLINIFDCAILLFQVIFCPITIEQVLYGITVVIITTIVMDQVMMLGETKVQVTVISPKWQEIRKIVFEDINRGCTLLNVTTGYHQKNQYAVMAVVSKRELHLLNDMILAIDPTAFIISNATHSVRGRGFTLPPIDL</sequence>
<protein>
    <submittedName>
        <fullName evidence="9">YitT family protein</fullName>
    </submittedName>
</protein>
<dbReference type="InterPro" id="IPR003740">
    <property type="entry name" value="YitT"/>
</dbReference>
<dbReference type="Gene3D" id="3.30.70.120">
    <property type="match status" value="1"/>
</dbReference>
<evidence type="ECO:0000256" key="4">
    <source>
        <dbReference type="ARBA" id="ARBA00022989"/>
    </source>
</evidence>
<dbReference type="RefSeq" id="WP_003536297.1">
    <property type="nucleotide sequence ID" value="NZ_AP031443.1"/>
</dbReference>
<evidence type="ECO:0000313" key="10">
    <source>
        <dbReference type="Proteomes" id="UP000261032"/>
    </source>
</evidence>
<proteinExistence type="predicted"/>
<dbReference type="Proteomes" id="UP000261032">
    <property type="component" value="Unassembled WGS sequence"/>
</dbReference>
<dbReference type="EMBL" id="QUSL01000004">
    <property type="protein sequence ID" value="RGD86746.1"/>
    <property type="molecule type" value="Genomic_DNA"/>
</dbReference>
<keyword evidence="5 6" id="KW-0472">Membrane</keyword>
<reference evidence="8" key="2">
    <citation type="submission" date="2023-01" db="EMBL/GenBank/DDBJ databases">
        <title>Human gut microbiome strain richness.</title>
        <authorList>
            <person name="Chen-Liaw A."/>
        </authorList>
    </citation>
    <scope>NUCLEOTIDE SEQUENCE</scope>
    <source>
        <strain evidence="8">1001217st2_G6_1001217B_191108</strain>
    </source>
</reference>
<dbReference type="CDD" id="cd16380">
    <property type="entry name" value="YitT_C"/>
    <property type="match status" value="1"/>
</dbReference>
<dbReference type="EMBL" id="JAQLKE010000046">
    <property type="protein sequence ID" value="MDB7085633.1"/>
    <property type="molecule type" value="Genomic_DNA"/>
</dbReference>
<comment type="caution">
    <text evidence="9">The sequence shown here is derived from an EMBL/GenBank/DDBJ whole genome shotgun (WGS) entry which is preliminary data.</text>
</comment>
<dbReference type="InterPro" id="IPR019264">
    <property type="entry name" value="DUF2179"/>
</dbReference>
<dbReference type="Pfam" id="PF02588">
    <property type="entry name" value="YitT_membrane"/>
    <property type="match status" value="1"/>
</dbReference>
<feature type="transmembrane region" description="Helical" evidence="6">
    <location>
        <begin position="174"/>
        <end position="195"/>
    </location>
</feature>
<keyword evidence="4 6" id="KW-1133">Transmembrane helix</keyword>
<dbReference type="InterPro" id="IPR015867">
    <property type="entry name" value="N-reg_PII/ATP_PRibTrfase_C"/>
</dbReference>
<reference evidence="9 10" key="1">
    <citation type="submission" date="2018-08" db="EMBL/GenBank/DDBJ databases">
        <title>A genome reference for cultivated species of the human gut microbiota.</title>
        <authorList>
            <person name="Zou Y."/>
            <person name="Xue W."/>
            <person name="Luo G."/>
        </authorList>
    </citation>
    <scope>NUCLEOTIDE SEQUENCE [LARGE SCALE GENOMIC DNA]</scope>
    <source>
        <strain evidence="9 10">OM06-4</strain>
    </source>
</reference>
<evidence type="ECO:0000256" key="1">
    <source>
        <dbReference type="ARBA" id="ARBA00004651"/>
    </source>
</evidence>